<keyword evidence="8" id="KW-0902">Two-component regulatory system</keyword>
<dbReference type="EMBL" id="CP041637">
    <property type="protein sequence ID" value="QDO93979.1"/>
    <property type="molecule type" value="Genomic_DNA"/>
</dbReference>
<evidence type="ECO:0000256" key="2">
    <source>
        <dbReference type="ARBA" id="ARBA00012438"/>
    </source>
</evidence>
<dbReference type="AlphaFoldDB" id="A0A516GR48"/>
<sequence>MKQLLLVIILLTNTIIVAQNSTHQHGIDALKVQISSESNKGQKLKLLDSLTNLTFQKTELGFDSICRATINYAIDIDSLNLASINTQRLINYYNNVLGEPEEGITIFNTYFKLVKDKISDRNLAGIYIDAGDSYYFIKEVDTAMSYYDKAITYAEKSGDNRVKAFGFLNQGYAYIDEGQFPKASQSLQEASKIFVTVKDTFNIIASKNALSILYSENGFLKEAKEERDQAIALAELTKNYGLLVSLYVNRASDYKKQDLQQERIKNLHKAVEVNKKSDNYEFFKPIILNILIIAYAENDSITKARSYLKTLKEDKKNIEGIYENYYYRACSHLAYAEKDYTTALQWNLKYLDVAKHSNSIESVEDAETLLAKIYEKLNLYEDAYTHLKASKKIEDSLKSIQKNNALSYYQTLYETNKRDQKIKDQNNEILLLDEQNSRKAQLFWLSIIILIAIFSIIYLWRSRKYTQRNIQLQKTFAQDLIQSVEAERKRISSELHDSVGQSLLLIKNKIFLENKNTTDTALVDGAINEVRTISQQLHPFQFETLGLIKSIKNTIENFQKNSTIFYSEDIEIDTLDIPKDKEIYIYRMIQECLNNVEKHSKANACIVSLSNLKDAVIFQIKDNGIGFDITENSKLLNSLGMKTLKERARLVGAQLSIDSTKGKETIIQIKIQKK</sequence>
<feature type="transmembrane region" description="Helical" evidence="10">
    <location>
        <begin position="442"/>
        <end position="460"/>
    </location>
</feature>
<feature type="signal peptide" evidence="11">
    <location>
        <begin position="1"/>
        <end position="18"/>
    </location>
</feature>
<dbReference type="Pfam" id="PF02518">
    <property type="entry name" value="HATPase_c"/>
    <property type="match status" value="1"/>
</dbReference>
<evidence type="ECO:0000313" key="15">
    <source>
        <dbReference type="Proteomes" id="UP000319209"/>
    </source>
</evidence>
<evidence type="ECO:0000256" key="3">
    <source>
        <dbReference type="ARBA" id="ARBA00022553"/>
    </source>
</evidence>
<dbReference type="GO" id="GO:0016020">
    <property type="term" value="C:membrane"/>
    <property type="evidence" value="ECO:0007669"/>
    <property type="project" value="InterPro"/>
</dbReference>
<dbReference type="Proteomes" id="UP000319209">
    <property type="component" value="Chromosome"/>
</dbReference>
<evidence type="ECO:0000313" key="14">
    <source>
        <dbReference type="EMBL" id="QDO93979.1"/>
    </source>
</evidence>
<keyword evidence="10" id="KW-0472">Membrane</keyword>
<dbReference type="InterPro" id="IPR036890">
    <property type="entry name" value="HATPase_C_sf"/>
</dbReference>
<feature type="domain" description="Histidine kinase/HSP90-like ATPase" evidence="12">
    <location>
        <begin position="582"/>
        <end position="672"/>
    </location>
</feature>
<dbReference type="PROSITE" id="PS50005">
    <property type="entry name" value="TPR"/>
    <property type="match status" value="1"/>
</dbReference>
<keyword evidence="6 14" id="KW-0418">Kinase</keyword>
<protein>
    <recommendedName>
        <fullName evidence="2">histidine kinase</fullName>
        <ecNumber evidence="2">2.7.13.3</ecNumber>
    </recommendedName>
</protein>
<dbReference type="InterPro" id="IPR050482">
    <property type="entry name" value="Sensor_HK_TwoCompSys"/>
</dbReference>
<evidence type="ECO:0000256" key="9">
    <source>
        <dbReference type="PROSITE-ProRule" id="PRU00339"/>
    </source>
</evidence>
<evidence type="ECO:0000256" key="4">
    <source>
        <dbReference type="ARBA" id="ARBA00022679"/>
    </source>
</evidence>
<evidence type="ECO:0000256" key="10">
    <source>
        <dbReference type="SAM" id="Phobius"/>
    </source>
</evidence>
<dbReference type="RefSeq" id="WP_143380868.1">
    <property type="nucleotide sequence ID" value="NZ_CP041637.1"/>
</dbReference>
<evidence type="ECO:0000259" key="12">
    <source>
        <dbReference type="Pfam" id="PF02518"/>
    </source>
</evidence>
<dbReference type="PANTHER" id="PTHR24421">
    <property type="entry name" value="NITRATE/NITRITE SENSOR PROTEIN NARX-RELATED"/>
    <property type="match status" value="1"/>
</dbReference>
<evidence type="ECO:0000256" key="5">
    <source>
        <dbReference type="ARBA" id="ARBA00022741"/>
    </source>
</evidence>
<keyword evidence="15" id="KW-1185">Reference proteome</keyword>
<proteinExistence type="predicted"/>
<keyword evidence="10" id="KW-0812">Transmembrane</keyword>
<dbReference type="OrthoDB" id="9778366at2"/>
<keyword evidence="11" id="KW-0732">Signal</keyword>
<dbReference type="SUPFAM" id="SSF55874">
    <property type="entry name" value="ATPase domain of HSP90 chaperone/DNA topoisomerase II/histidine kinase"/>
    <property type="match status" value="1"/>
</dbReference>
<keyword evidence="10" id="KW-1133">Transmembrane helix</keyword>
<dbReference type="EC" id="2.7.13.3" evidence="2"/>
<evidence type="ECO:0000256" key="7">
    <source>
        <dbReference type="ARBA" id="ARBA00022840"/>
    </source>
</evidence>
<dbReference type="InterPro" id="IPR011990">
    <property type="entry name" value="TPR-like_helical_dom_sf"/>
</dbReference>
<dbReference type="SMART" id="SM00028">
    <property type="entry name" value="TPR"/>
    <property type="match status" value="4"/>
</dbReference>
<dbReference type="Gene3D" id="3.30.565.10">
    <property type="entry name" value="Histidine kinase-like ATPase, C-terminal domain"/>
    <property type="match status" value="1"/>
</dbReference>
<evidence type="ECO:0000259" key="13">
    <source>
        <dbReference type="Pfam" id="PF07730"/>
    </source>
</evidence>
<evidence type="ECO:0000256" key="1">
    <source>
        <dbReference type="ARBA" id="ARBA00000085"/>
    </source>
</evidence>
<dbReference type="Gene3D" id="1.25.40.10">
    <property type="entry name" value="Tetratricopeptide repeat domain"/>
    <property type="match status" value="2"/>
</dbReference>
<comment type="catalytic activity">
    <reaction evidence="1">
        <text>ATP + protein L-histidine = ADP + protein N-phospho-L-histidine.</text>
        <dbReference type="EC" id="2.7.13.3"/>
    </reaction>
</comment>
<accession>A0A516GR48</accession>
<feature type="chain" id="PRO_5022111153" description="histidine kinase" evidence="11">
    <location>
        <begin position="19"/>
        <end position="674"/>
    </location>
</feature>
<reference evidence="14 15" key="1">
    <citation type="submission" date="2019-07" db="EMBL/GenBank/DDBJ databases">
        <title>Genome sequencing for Formosa sp. PS13.</title>
        <authorList>
            <person name="Park S.-J."/>
        </authorList>
    </citation>
    <scope>NUCLEOTIDE SEQUENCE [LARGE SCALE GENOMIC DNA]</scope>
    <source>
        <strain evidence="14 15">PS13</strain>
    </source>
</reference>
<dbReference type="InterPro" id="IPR019734">
    <property type="entry name" value="TPR_rpt"/>
</dbReference>
<evidence type="ECO:0000256" key="11">
    <source>
        <dbReference type="SAM" id="SignalP"/>
    </source>
</evidence>
<dbReference type="GO" id="GO:0005524">
    <property type="term" value="F:ATP binding"/>
    <property type="evidence" value="ECO:0007669"/>
    <property type="project" value="UniProtKB-KW"/>
</dbReference>
<dbReference type="Pfam" id="PF07730">
    <property type="entry name" value="HisKA_3"/>
    <property type="match status" value="1"/>
</dbReference>
<evidence type="ECO:0000256" key="6">
    <source>
        <dbReference type="ARBA" id="ARBA00022777"/>
    </source>
</evidence>
<dbReference type="KEGG" id="fop:FNB79_08280"/>
<keyword evidence="4" id="KW-0808">Transferase</keyword>
<gene>
    <name evidence="14" type="ORF">FNB79_08280</name>
</gene>
<keyword evidence="3" id="KW-0597">Phosphoprotein</keyword>
<dbReference type="Gene3D" id="1.20.5.1930">
    <property type="match status" value="1"/>
</dbReference>
<dbReference type="InterPro" id="IPR003594">
    <property type="entry name" value="HATPase_dom"/>
</dbReference>
<organism evidence="14 15">
    <name type="scientific">Formosa sediminum</name>
    <dbReference type="NCBI Taxonomy" id="2594004"/>
    <lineage>
        <taxon>Bacteria</taxon>
        <taxon>Pseudomonadati</taxon>
        <taxon>Bacteroidota</taxon>
        <taxon>Flavobacteriia</taxon>
        <taxon>Flavobacteriales</taxon>
        <taxon>Flavobacteriaceae</taxon>
        <taxon>Formosa</taxon>
    </lineage>
</organism>
<dbReference type="InterPro" id="IPR011712">
    <property type="entry name" value="Sig_transdc_His_kin_sub3_dim/P"/>
</dbReference>
<name>A0A516GR48_9FLAO</name>
<keyword evidence="9" id="KW-0802">TPR repeat</keyword>
<evidence type="ECO:0000256" key="8">
    <source>
        <dbReference type="ARBA" id="ARBA00023012"/>
    </source>
</evidence>
<feature type="repeat" description="TPR" evidence="9">
    <location>
        <begin position="124"/>
        <end position="157"/>
    </location>
</feature>
<keyword evidence="7" id="KW-0067">ATP-binding</keyword>
<dbReference type="GO" id="GO:0046983">
    <property type="term" value="F:protein dimerization activity"/>
    <property type="evidence" value="ECO:0007669"/>
    <property type="project" value="InterPro"/>
</dbReference>
<dbReference type="GO" id="GO:0000155">
    <property type="term" value="F:phosphorelay sensor kinase activity"/>
    <property type="evidence" value="ECO:0007669"/>
    <property type="project" value="InterPro"/>
</dbReference>
<keyword evidence="5" id="KW-0547">Nucleotide-binding</keyword>
<dbReference type="PANTHER" id="PTHR24421:SF10">
    <property type="entry name" value="NITRATE_NITRITE SENSOR PROTEIN NARQ"/>
    <property type="match status" value="1"/>
</dbReference>
<dbReference type="SUPFAM" id="SSF48452">
    <property type="entry name" value="TPR-like"/>
    <property type="match status" value="1"/>
</dbReference>
<feature type="domain" description="Signal transduction histidine kinase subgroup 3 dimerisation and phosphoacceptor" evidence="13">
    <location>
        <begin position="487"/>
        <end position="535"/>
    </location>
</feature>
<dbReference type="CDD" id="cd16917">
    <property type="entry name" value="HATPase_UhpB-NarQ-NarX-like"/>
    <property type="match status" value="1"/>
</dbReference>